<dbReference type="InterPro" id="IPR014729">
    <property type="entry name" value="Rossmann-like_a/b/a_fold"/>
</dbReference>
<dbReference type="AlphaFoldDB" id="A0ABD5IR70"/>
<gene>
    <name evidence="3" type="primary">tmcAL</name>
    <name evidence="4" type="ORF">P9850_00685</name>
</gene>
<reference evidence="4 5" key="1">
    <citation type="submission" date="2023-03" db="EMBL/GenBank/DDBJ databases">
        <title>Bacillus Genome Sequencing.</title>
        <authorList>
            <person name="Dunlap C."/>
        </authorList>
    </citation>
    <scope>NUCLEOTIDE SEQUENCE [LARGE SCALE GENOMIC DNA]</scope>
    <source>
        <strain evidence="4 5">NRS-38</strain>
    </source>
</reference>
<feature type="binding site" evidence="3">
    <location>
        <position position="101"/>
    </location>
    <ligand>
        <name>ATP</name>
        <dbReference type="ChEBI" id="CHEBI:30616"/>
    </ligand>
</feature>
<organism evidence="4 5">
    <name type="scientific">Anoxybacteroides rupiense</name>
    <dbReference type="NCBI Taxonomy" id="311460"/>
    <lineage>
        <taxon>Bacteria</taxon>
        <taxon>Bacillati</taxon>
        <taxon>Bacillota</taxon>
        <taxon>Bacilli</taxon>
        <taxon>Bacillales</taxon>
        <taxon>Anoxybacillaceae</taxon>
        <taxon>Anoxybacteroides</taxon>
    </lineage>
</organism>
<dbReference type="RefSeq" id="WP_066147119.1">
    <property type="nucleotide sequence ID" value="NZ_JARTLI010000002.1"/>
</dbReference>
<evidence type="ECO:0000256" key="1">
    <source>
        <dbReference type="ARBA" id="ARBA00022598"/>
    </source>
</evidence>
<keyword evidence="3" id="KW-0547">Nucleotide-binding</keyword>
<dbReference type="GO" id="GO:0016879">
    <property type="term" value="F:ligase activity, forming carbon-nitrogen bonds"/>
    <property type="evidence" value="ECO:0007669"/>
    <property type="project" value="UniProtKB-UniRule"/>
</dbReference>
<sequence length="405" mass="46110">MKAVGIVVEYNPFHNGHLYHLQETKKKTGADCVIAVMSGNFLQRGEPALVSKWARTSMAISAGVDLVIELPYTFAVQSAERFATGAVALLDALYCAELCFGSENGEIEPFLQAVQTIKWQQSRYNQSIQQALKDGMSYPQAVTYACRQLEMKEIDLAQPNNILGFSYVKAIIEQKSAMVPQTIQRIASGYHDEVFSHPWIASATSLRKALNGAIEALEHISPYIPFSTKKALEKYYAVYGTFHRWEPYFPFLKYRIMTSEESDLQSIVGVDEGIEYRLKQAITEAETFEQFLHSVKTKRYTWTRLQRMCVHILTHFKKEQMNGIKSPSYIRLLGMSDNGRLYLQMIKKRLSLPLVTTVSRLQKDVIYQQEKKAVAAYTAIFSETTRIQALKEEYATSPVHFNSCK</sequence>
<dbReference type="GO" id="GO:0005737">
    <property type="term" value="C:cytoplasm"/>
    <property type="evidence" value="ECO:0007669"/>
    <property type="project" value="UniProtKB-SubCell"/>
</dbReference>
<dbReference type="PANTHER" id="PTHR37825">
    <property type="entry name" value="TRNA(MET) CYTIDINE ACETATE LIGASE"/>
    <property type="match status" value="1"/>
</dbReference>
<keyword evidence="1 3" id="KW-0436">Ligase</keyword>
<keyword evidence="3" id="KW-0067">ATP-binding</keyword>
<feature type="binding site" evidence="3">
    <location>
        <begin position="185"/>
        <end position="186"/>
    </location>
    <ligand>
        <name>ATP</name>
        <dbReference type="ChEBI" id="CHEBI:30616"/>
    </ligand>
</feature>
<dbReference type="EC" id="6.3.4.-" evidence="3"/>
<dbReference type="GO" id="GO:0000049">
    <property type="term" value="F:tRNA binding"/>
    <property type="evidence" value="ECO:0007669"/>
    <property type="project" value="UniProtKB-KW"/>
</dbReference>
<dbReference type="PANTHER" id="PTHR37825:SF1">
    <property type="entry name" value="TRNA(MET) CYTIDINE ACETATE LIGASE"/>
    <property type="match status" value="1"/>
</dbReference>
<evidence type="ECO:0000313" key="4">
    <source>
        <dbReference type="EMBL" id="MED5050383.1"/>
    </source>
</evidence>
<keyword evidence="3" id="KW-0963">Cytoplasm</keyword>
<evidence type="ECO:0000256" key="2">
    <source>
        <dbReference type="ARBA" id="ARBA00022694"/>
    </source>
</evidence>
<dbReference type="InterPro" id="IPR008513">
    <property type="entry name" value="tRNA(Met)_cyd_acetate_ligase"/>
</dbReference>
<comment type="caution">
    <text evidence="4">The sequence shown here is derived from an EMBL/GenBank/DDBJ whole genome shotgun (WGS) entry which is preliminary data.</text>
</comment>
<evidence type="ECO:0000313" key="5">
    <source>
        <dbReference type="Proteomes" id="UP001339962"/>
    </source>
</evidence>
<comment type="subcellular location">
    <subcellularLocation>
        <location evidence="3">Cytoplasm</location>
    </subcellularLocation>
</comment>
<dbReference type="Proteomes" id="UP001339962">
    <property type="component" value="Unassembled WGS sequence"/>
</dbReference>
<feature type="binding site" evidence="3">
    <location>
        <begin position="7"/>
        <end position="20"/>
    </location>
    <ligand>
        <name>ATP</name>
        <dbReference type="ChEBI" id="CHEBI:30616"/>
    </ligand>
</feature>
<keyword evidence="3" id="KW-0820">tRNA-binding</keyword>
<evidence type="ECO:0000256" key="3">
    <source>
        <dbReference type="HAMAP-Rule" id="MF_01539"/>
    </source>
</evidence>
<dbReference type="SUPFAM" id="SSF52374">
    <property type="entry name" value="Nucleotidylyl transferase"/>
    <property type="match status" value="1"/>
</dbReference>
<dbReference type="NCBIfam" id="NF010191">
    <property type="entry name" value="PRK13670.1"/>
    <property type="match status" value="1"/>
</dbReference>
<protein>
    <recommendedName>
        <fullName evidence="3">tRNA(Met) cytidine acetate ligase</fullName>
        <ecNumber evidence="3">6.3.4.-</ecNumber>
    </recommendedName>
</protein>
<keyword evidence="2 3" id="KW-0819">tRNA processing</keyword>
<feature type="binding site" evidence="3">
    <location>
        <position position="160"/>
    </location>
    <ligand>
        <name>ATP</name>
        <dbReference type="ChEBI" id="CHEBI:30616"/>
    </ligand>
</feature>
<keyword evidence="3" id="KW-0694">RNA-binding</keyword>
<dbReference type="Pfam" id="PF05636">
    <property type="entry name" value="HIGH_NTase1"/>
    <property type="match status" value="1"/>
</dbReference>
<comment type="similarity">
    <text evidence="3">Belongs to the TmcAL family.</text>
</comment>
<dbReference type="Gene3D" id="3.40.50.620">
    <property type="entry name" value="HUPs"/>
    <property type="match status" value="1"/>
</dbReference>
<name>A0ABD5IR70_9BACL</name>
<dbReference type="EMBL" id="JARTLI010000002">
    <property type="protein sequence ID" value="MED5050383.1"/>
    <property type="molecule type" value="Genomic_DNA"/>
</dbReference>
<comment type="catalytic activity">
    <reaction evidence="3">
        <text>cytidine(34) in elongator tRNA(Met) + acetate + ATP = N(4)-acetylcytidine(34) in elongator tRNA(Met) + AMP + diphosphate</text>
        <dbReference type="Rhea" id="RHEA:58144"/>
        <dbReference type="Rhea" id="RHEA-COMP:10693"/>
        <dbReference type="Rhea" id="RHEA-COMP:10694"/>
        <dbReference type="ChEBI" id="CHEBI:30089"/>
        <dbReference type="ChEBI" id="CHEBI:30616"/>
        <dbReference type="ChEBI" id="CHEBI:33019"/>
        <dbReference type="ChEBI" id="CHEBI:74900"/>
        <dbReference type="ChEBI" id="CHEBI:82748"/>
        <dbReference type="ChEBI" id="CHEBI:456215"/>
    </reaction>
</comment>
<proteinExistence type="inferred from homology"/>
<dbReference type="HAMAP" id="MF_01539">
    <property type="entry name" value="TmcAL"/>
    <property type="match status" value="1"/>
</dbReference>
<comment type="function">
    <text evidence="3">Catalyzes the formation of N(4)-acetylcytidine (ac(4)C) at the wobble position of elongator tRNA(Met), using acetate and ATP as substrates. First activates an acetate ion to form acetyladenylate (Ac-AMP) and then transfers the acetyl group to tRNA to form ac(4)C34.</text>
</comment>
<dbReference type="GO" id="GO:0005524">
    <property type="term" value="F:ATP binding"/>
    <property type="evidence" value="ECO:0007669"/>
    <property type="project" value="UniProtKB-KW"/>
</dbReference>
<accession>A0ABD5IR70</accession>
<dbReference type="GO" id="GO:0006400">
    <property type="term" value="P:tRNA modification"/>
    <property type="evidence" value="ECO:0007669"/>
    <property type="project" value="UniProtKB-UniRule"/>
</dbReference>